<dbReference type="InterPro" id="IPR000537">
    <property type="entry name" value="UbiA_prenyltransferase"/>
</dbReference>
<evidence type="ECO:0000313" key="7">
    <source>
        <dbReference type="Proteomes" id="UP001060018"/>
    </source>
</evidence>
<feature type="transmembrane region" description="Helical" evidence="5">
    <location>
        <begin position="223"/>
        <end position="244"/>
    </location>
</feature>
<evidence type="ECO:0000256" key="4">
    <source>
        <dbReference type="ARBA" id="ARBA00023136"/>
    </source>
</evidence>
<feature type="transmembrane region" description="Helical" evidence="5">
    <location>
        <begin position="36"/>
        <end position="58"/>
    </location>
</feature>
<keyword evidence="3 5" id="KW-1133">Transmembrane helix</keyword>
<feature type="transmembrane region" description="Helical" evidence="5">
    <location>
        <begin position="84"/>
        <end position="104"/>
    </location>
</feature>
<evidence type="ECO:0000256" key="2">
    <source>
        <dbReference type="ARBA" id="ARBA00022692"/>
    </source>
</evidence>
<keyword evidence="2 5" id="KW-0812">Transmembrane</keyword>
<dbReference type="CDD" id="cd13966">
    <property type="entry name" value="PT_UbiA_4"/>
    <property type="match status" value="1"/>
</dbReference>
<evidence type="ECO:0000313" key="6">
    <source>
        <dbReference type="EMBL" id="UUX60365.1"/>
    </source>
</evidence>
<gene>
    <name evidence="6" type="ORF">NUH22_07080</name>
</gene>
<dbReference type="Proteomes" id="UP001060018">
    <property type="component" value="Chromosome"/>
</dbReference>
<reference evidence="6" key="1">
    <citation type="journal article" date="2022" name="Pest Manag. Sci.">
        <title>Glutamicibacter halophytocola-mediated host fitness of potato tuber moth on Solanaceae crops.</title>
        <authorList>
            <person name="Wang W."/>
            <person name="Xiao G."/>
            <person name="Du G."/>
            <person name="Chang L."/>
            <person name="Yang Y."/>
            <person name="Ye J."/>
            <person name="Chen B."/>
        </authorList>
    </citation>
    <scope>NUCLEOTIDE SEQUENCE</scope>
    <source>
        <strain evidence="6">S2</strain>
    </source>
</reference>
<dbReference type="Pfam" id="PF01040">
    <property type="entry name" value="UbiA"/>
    <property type="match status" value="1"/>
</dbReference>
<dbReference type="Gene3D" id="1.10.357.140">
    <property type="entry name" value="UbiA prenyltransferase"/>
    <property type="match status" value="1"/>
</dbReference>
<dbReference type="NCBIfam" id="NF009608">
    <property type="entry name" value="PRK13105.1"/>
    <property type="match status" value="1"/>
</dbReference>
<dbReference type="RefSeq" id="WP_257746218.1">
    <property type="nucleotide sequence ID" value="NZ_CP102487.1"/>
</dbReference>
<sequence>MLHGIITTSRPVSWVNTAYPFAAAYLLAGGSVDWKFVVGTIFFLFPYNLVMYGVNDVFDYESDLRNPRKGGIEGALLARRSHRMILLASAVTAVPFLVVLAFAGSGISTAVLAGSVAALLAYSVPVLRFKERAGLDSVTSAVHFVSPAIFGWVLAGAPVHPTQWLVFIAFLLWGMASHALGAIQDILPDREASLGSIAVAFGARRTIFLVAGAYLLAGLLVLFGVRGIGSLAGLLAIAYILNVLPHLGVQDSTSGTVNRAWKRFLWINYLCGFLLTMLLIYAAVFTR</sequence>
<dbReference type="EMBL" id="CP102487">
    <property type="protein sequence ID" value="UUX60365.1"/>
    <property type="molecule type" value="Genomic_DNA"/>
</dbReference>
<dbReference type="GO" id="GO:0016020">
    <property type="term" value="C:membrane"/>
    <property type="evidence" value="ECO:0007669"/>
    <property type="project" value="UniProtKB-SubCell"/>
</dbReference>
<dbReference type="GO" id="GO:0016765">
    <property type="term" value="F:transferase activity, transferring alkyl or aryl (other than methyl) groups"/>
    <property type="evidence" value="ECO:0007669"/>
    <property type="project" value="InterPro"/>
</dbReference>
<dbReference type="AlphaFoldDB" id="A0AA94Y1Z9"/>
<feature type="transmembrane region" description="Helical" evidence="5">
    <location>
        <begin position="195"/>
        <end position="217"/>
    </location>
</feature>
<feature type="transmembrane region" description="Helical" evidence="5">
    <location>
        <begin position="141"/>
        <end position="158"/>
    </location>
</feature>
<proteinExistence type="predicted"/>
<dbReference type="Gene3D" id="1.20.120.1780">
    <property type="entry name" value="UbiA prenyltransferase"/>
    <property type="match status" value="1"/>
</dbReference>
<evidence type="ECO:0000256" key="1">
    <source>
        <dbReference type="ARBA" id="ARBA00004141"/>
    </source>
</evidence>
<name>A0AA94Y1Z9_9MICC</name>
<feature type="transmembrane region" description="Helical" evidence="5">
    <location>
        <begin position="164"/>
        <end position="183"/>
    </location>
</feature>
<accession>A0AA94Y1Z9</accession>
<keyword evidence="4 5" id="KW-0472">Membrane</keyword>
<evidence type="ECO:0000256" key="5">
    <source>
        <dbReference type="SAM" id="Phobius"/>
    </source>
</evidence>
<comment type="subcellular location">
    <subcellularLocation>
        <location evidence="1">Membrane</location>
        <topology evidence="1">Multi-pass membrane protein</topology>
    </subcellularLocation>
</comment>
<feature type="transmembrane region" description="Helical" evidence="5">
    <location>
        <begin position="265"/>
        <end position="284"/>
    </location>
</feature>
<feature type="transmembrane region" description="Helical" evidence="5">
    <location>
        <begin position="12"/>
        <end position="30"/>
    </location>
</feature>
<dbReference type="InterPro" id="IPR044878">
    <property type="entry name" value="UbiA_sf"/>
</dbReference>
<organism evidence="6 7">
    <name type="scientific">Glutamicibacter halophytocola</name>
    <dbReference type="NCBI Taxonomy" id="1933880"/>
    <lineage>
        <taxon>Bacteria</taxon>
        <taxon>Bacillati</taxon>
        <taxon>Actinomycetota</taxon>
        <taxon>Actinomycetes</taxon>
        <taxon>Micrococcales</taxon>
        <taxon>Micrococcaceae</taxon>
        <taxon>Glutamicibacter</taxon>
    </lineage>
</organism>
<evidence type="ECO:0000256" key="3">
    <source>
        <dbReference type="ARBA" id="ARBA00022989"/>
    </source>
</evidence>
<protein>
    <submittedName>
        <fullName evidence="6">Prenyltransferase</fullName>
    </submittedName>
</protein>